<dbReference type="AlphaFoldDB" id="A0A6L5XEI2"/>
<dbReference type="EMBL" id="VULT01000008">
    <property type="protein sequence ID" value="MSS17404.1"/>
    <property type="molecule type" value="Genomic_DNA"/>
</dbReference>
<comment type="caution">
    <text evidence="1">The sequence shown here is derived from an EMBL/GenBank/DDBJ whole genome shotgun (WGS) entry which is preliminary data.</text>
</comment>
<accession>A0A6L5XEI2</accession>
<dbReference type="Proteomes" id="UP000483362">
    <property type="component" value="Unassembled WGS sequence"/>
</dbReference>
<gene>
    <name evidence="1" type="ORF">FYJ29_06495</name>
</gene>
<reference evidence="1 2" key="1">
    <citation type="submission" date="2019-08" db="EMBL/GenBank/DDBJ databases">
        <title>In-depth cultivation of the pig gut microbiome towards novel bacterial diversity and tailored functional studies.</title>
        <authorList>
            <person name="Wylensek D."/>
            <person name="Hitch T.C.A."/>
            <person name="Clavel T."/>
        </authorList>
    </citation>
    <scope>NUCLEOTIDE SEQUENCE [LARGE SCALE GENOMIC DNA]</scope>
    <source>
        <strain evidence="1 2">Oil-RF-744-WCA-WT-10</strain>
    </source>
</reference>
<keyword evidence="2" id="KW-1185">Reference proteome</keyword>
<name>A0A6L5XEI2_9BACT</name>
<sequence>MKKRIRKKLHIGEFKQYGNVIVIKTNFSEETAEEILMKFEAIIDSFSLTVAGGGTGRIIIPTRQGNKYIPTLPGLIVTSIAKGELPLDEMMFCIYVKNESCVPQEALGAIKTTFADKKYALQIGKSIDLWPNNFGRHNK</sequence>
<proteinExistence type="predicted"/>
<evidence type="ECO:0000313" key="1">
    <source>
        <dbReference type="EMBL" id="MSS17404.1"/>
    </source>
</evidence>
<protein>
    <submittedName>
        <fullName evidence="1">DUF469 family protein</fullName>
    </submittedName>
</protein>
<dbReference type="InterPro" id="IPR007416">
    <property type="entry name" value="YggL_50S_bp"/>
</dbReference>
<dbReference type="RefSeq" id="WP_154326698.1">
    <property type="nucleotide sequence ID" value="NZ_CP045696.1"/>
</dbReference>
<evidence type="ECO:0000313" key="2">
    <source>
        <dbReference type="Proteomes" id="UP000483362"/>
    </source>
</evidence>
<organism evidence="1 2">
    <name type="scientific">Sodaliphilus pleomorphus</name>
    <dbReference type="NCBI Taxonomy" id="2606626"/>
    <lineage>
        <taxon>Bacteria</taxon>
        <taxon>Pseudomonadati</taxon>
        <taxon>Bacteroidota</taxon>
        <taxon>Bacteroidia</taxon>
        <taxon>Bacteroidales</taxon>
        <taxon>Muribaculaceae</taxon>
        <taxon>Sodaliphilus</taxon>
    </lineage>
</organism>
<dbReference type="Pfam" id="PF04320">
    <property type="entry name" value="YggL_50S_bp"/>
    <property type="match status" value="1"/>
</dbReference>